<evidence type="ECO:0000256" key="8">
    <source>
        <dbReference type="HAMAP-Rule" id="MF_00238"/>
    </source>
</evidence>
<feature type="binding site" evidence="8">
    <location>
        <begin position="9"/>
        <end position="17"/>
    </location>
    <ligand>
        <name>ATP</name>
        <dbReference type="ChEBI" id="CHEBI:30616"/>
    </ligand>
</feature>
<reference evidence="11 13" key="1">
    <citation type="submission" date="2016-12" db="EMBL/GenBank/DDBJ databases">
        <title>Clostridium tepidum sp. nov., a close relative of Clostridium sporogenes and Clostridium botulinum Group I.</title>
        <authorList>
            <person name="Dobritsa A.P."/>
            <person name="Kutumbaka K.K."/>
            <person name="Werner K."/>
            <person name="Wiedmann M."/>
            <person name="Asmus A."/>
            <person name="Samadpour M."/>
        </authorList>
    </citation>
    <scope>NUCLEOTIDE SEQUENCE [LARGE SCALE GENOMIC DNA]</scope>
    <source>
        <strain evidence="11 13">IEH 97212</strain>
    </source>
</reference>
<keyword evidence="5 8" id="KW-0067">ATP-binding</keyword>
<dbReference type="Proteomes" id="UP000190206">
    <property type="component" value="Unassembled WGS sequence"/>
</dbReference>
<keyword evidence="12" id="KW-1185">Reference proteome</keyword>
<evidence type="ECO:0000256" key="5">
    <source>
        <dbReference type="ARBA" id="ARBA00022840"/>
    </source>
</evidence>
<dbReference type="NCBIfam" id="TIGR00017">
    <property type="entry name" value="cmk"/>
    <property type="match status" value="1"/>
</dbReference>
<dbReference type="Proteomes" id="UP000190256">
    <property type="component" value="Unassembled WGS sequence"/>
</dbReference>
<dbReference type="RefSeq" id="WP_078023858.1">
    <property type="nucleotide sequence ID" value="NZ_JADPGM010000004.1"/>
</dbReference>
<evidence type="ECO:0000256" key="1">
    <source>
        <dbReference type="ARBA" id="ARBA00009427"/>
    </source>
</evidence>
<evidence type="ECO:0000256" key="2">
    <source>
        <dbReference type="ARBA" id="ARBA00022679"/>
    </source>
</evidence>
<evidence type="ECO:0000313" key="13">
    <source>
        <dbReference type="Proteomes" id="UP000190256"/>
    </source>
</evidence>
<protein>
    <recommendedName>
        <fullName evidence="8">Cytidylate kinase</fullName>
        <shortName evidence="8">CK</shortName>
        <ecNumber evidence="8">2.7.4.25</ecNumber>
    </recommendedName>
    <alternativeName>
        <fullName evidence="8">Cytidine monophosphate kinase</fullName>
        <shortName evidence="8">CMP kinase</shortName>
    </alternativeName>
</protein>
<dbReference type="Pfam" id="PF02224">
    <property type="entry name" value="Cytidylate_kin"/>
    <property type="match status" value="1"/>
</dbReference>
<dbReference type="Gene3D" id="3.40.50.300">
    <property type="entry name" value="P-loop containing nucleotide triphosphate hydrolases"/>
    <property type="match status" value="1"/>
</dbReference>
<dbReference type="InterPro" id="IPR011994">
    <property type="entry name" value="Cytidylate_kinase_dom"/>
</dbReference>
<evidence type="ECO:0000259" key="9">
    <source>
        <dbReference type="Pfam" id="PF02224"/>
    </source>
</evidence>
<comment type="subcellular location">
    <subcellularLocation>
        <location evidence="8">Cytoplasm</location>
    </subcellularLocation>
</comment>
<comment type="caution">
    <text evidence="11">The sequence shown here is derived from an EMBL/GenBank/DDBJ whole genome shotgun (WGS) entry which is preliminary data.</text>
</comment>
<dbReference type="InterPro" id="IPR003136">
    <property type="entry name" value="Cytidylate_kin"/>
</dbReference>
<organism evidence="11 13">
    <name type="scientific">Clostridium tepidum</name>
    <dbReference type="NCBI Taxonomy" id="1962263"/>
    <lineage>
        <taxon>Bacteria</taxon>
        <taxon>Bacillati</taxon>
        <taxon>Bacillota</taxon>
        <taxon>Clostridia</taxon>
        <taxon>Eubacteriales</taxon>
        <taxon>Clostridiaceae</taxon>
        <taxon>Clostridium</taxon>
    </lineage>
</organism>
<dbReference type="EMBL" id="MRAD01000004">
    <property type="protein sequence ID" value="OOO62831.1"/>
    <property type="molecule type" value="Genomic_DNA"/>
</dbReference>
<dbReference type="CDD" id="cd02020">
    <property type="entry name" value="CMPK"/>
    <property type="match status" value="1"/>
</dbReference>
<keyword evidence="2 8" id="KW-0808">Transferase</keyword>
<dbReference type="STRING" id="1962263.BS637_05985"/>
<dbReference type="InterPro" id="IPR027417">
    <property type="entry name" value="P-loop_NTPase"/>
</dbReference>
<evidence type="ECO:0000256" key="7">
    <source>
        <dbReference type="ARBA" id="ARBA00048478"/>
    </source>
</evidence>
<dbReference type="GO" id="GO:0015949">
    <property type="term" value="P:nucleobase-containing small molecule interconversion"/>
    <property type="evidence" value="ECO:0007669"/>
    <property type="project" value="TreeGrafter"/>
</dbReference>
<gene>
    <name evidence="8" type="primary">cmk</name>
    <name evidence="10" type="ORF">BS637_05985</name>
    <name evidence="11" type="ORF">BS638_10660</name>
</gene>
<evidence type="ECO:0000313" key="12">
    <source>
        <dbReference type="Proteomes" id="UP000190206"/>
    </source>
</evidence>
<dbReference type="GO" id="GO:0006220">
    <property type="term" value="P:pyrimidine nucleotide metabolic process"/>
    <property type="evidence" value="ECO:0007669"/>
    <property type="project" value="UniProtKB-UniRule"/>
</dbReference>
<evidence type="ECO:0000313" key="11">
    <source>
        <dbReference type="EMBL" id="OOO64458.1"/>
    </source>
</evidence>
<dbReference type="GO" id="GO:0005524">
    <property type="term" value="F:ATP binding"/>
    <property type="evidence" value="ECO:0007669"/>
    <property type="project" value="UniProtKB-UniRule"/>
</dbReference>
<comment type="catalytic activity">
    <reaction evidence="7 8">
        <text>CMP + ATP = CDP + ADP</text>
        <dbReference type="Rhea" id="RHEA:11600"/>
        <dbReference type="ChEBI" id="CHEBI:30616"/>
        <dbReference type="ChEBI" id="CHEBI:58069"/>
        <dbReference type="ChEBI" id="CHEBI:60377"/>
        <dbReference type="ChEBI" id="CHEBI:456216"/>
        <dbReference type="EC" id="2.7.4.25"/>
    </reaction>
</comment>
<keyword evidence="4 8" id="KW-0418">Kinase</keyword>
<dbReference type="PANTHER" id="PTHR21299:SF2">
    <property type="entry name" value="CYTIDYLATE KINASE"/>
    <property type="match status" value="1"/>
</dbReference>
<dbReference type="EMBL" id="MRAE01000029">
    <property type="protein sequence ID" value="OOO64458.1"/>
    <property type="molecule type" value="Genomic_DNA"/>
</dbReference>
<dbReference type="EC" id="2.7.4.25" evidence="8"/>
<dbReference type="AlphaFoldDB" id="A0A1S9I2G3"/>
<comment type="similarity">
    <text evidence="1 8">Belongs to the cytidylate kinase family. Type 1 subfamily.</text>
</comment>
<proteinExistence type="inferred from homology"/>
<dbReference type="GO" id="GO:0036431">
    <property type="term" value="F:dCMP kinase activity"/>
    <property type="evidence" value="ECO:0007669"/>
    <property type="project" value="InterPro"/>
</dbReference>
<dbReference type="GO" id="GO:0005829">
    <property type="term" value="C:cytosol"/>
    <property type="evidence" value="ECO:0007669"/>
    <property type="project" value="TreeGrafter"/>
</dbReference>
<reference evidence="10 12" key="2">
    <citation type="submission" date="2016-12" db="EMBL/GenBank/DDBJ databases">
        <title>Clostridium tepidum sp. nov., a close relative of Clostridium sporogenes and Clostridium botulinum Group I.</title>
        <authorList>
            <person name="Dobritsa A.P."/>
            <person name="Kutumbaka K."/>
            <person name="Werner K."/>
            <person name="Samadpour M."/>
        </authorList>
    </citation>
    <scope>NUCLEOTIDE SEQUENCE [LARGE SCALE GENOMIC DNA]</scope>
    <source>
        <strain evidence="10 12">PE</strain>
    </source>
</reference>
<evidence type="ECO:0000256" key="3">
    <source>
        <dbReference type="ARBA" id="ARBA00022741"/>
    </source>
</evidence>
<name>A0A1S9I2G3_9CLOT</name>
<evidence type="ECO:0000313" key="10">
    <source>
        <dbReference type="EMBL" id="OOO62831.1"/>
    </source>
</evidence>
<dbReference type="SUPFAM" id="SSF52540">
    <property type="entry name" value="P-loop containing nucleoside triphosphate hydrolases"/>
    <property type="match status" value="1"/>
</dbReference>
<accession>A0A1S9I2G3</accession>
<dbReference type="OrthoDB" id="9807434at2"/>
<comment type="catalytic activity">
    <reaction evidence="6 8">
        <text>dCMP + ATP = dCDP + ADP</text>
        <dbReference type="Rhea" id="RHEA:25094"/>
        <dbReference type="ChEBI" id="CHEBI:30616"/>
        <dbReference type="ChEBI" id="CHEBI:57566"/>
        <dbReference type="ChEBI" id="CHEBI:58593"/>
        <dbReference type="ChEBI" id="CHEBI:456216"/>
        <dbReference type="EC" id="2.7.4.25"/>
    </reaction>
</comment>
<dbReference type="HAMAP" id="MF_00238">
    <property type="entry name" value="Cytidyl_kinase_type1"/>
    <property type="match status" value="1"/>
</dbReference>
<dbReference type="PANTHER" id="PTHR21299">
    <property type="entry name" value="CYTIDYLATE KINASE/PANTOATE-BETA-ALANINE LIGASE"/>
    <property type="match status" value="1"/>
</dbReference>
<feature type="domain" description="Cytidylate kinase" evidence="9">
    <location>
        <begin position="5"/>
        <end position="214"/>
    </location>
</feature>
<sequence>MILNIAIDGPAGAGKSTIAKIIGNKLNLMYINTGSMYRAVTFMALKNNIEPSDIKGLKALINSMDISFNGNNIIVNGKDLEEAIRMPIINNNVSKYAAVEEVRELLVSMQQKISKKYNVIMDGRDIGTVVLKDAPYKFFITASAEVRAKRRLKELNEKGINIDFEDVLEEIKKRDYIDSNRKINPLKQSKDAILIDTSNLTIEEVVDKICSLIQNDLKNNN</sequence>
<keyword evidence="8" id="KW-0963">Cytoplasm</keyword>
<evidence type="ECO:0000256" key="6">
    <source>
        <dbReference type="ARBA" id="ARBA00047615"/>
    </source>
</evidence>
<evidence type="ECO:0000256" key="4">
    <source>
        <dbReference type="ARBA" id="ARBA00022777"/>
    </source>
</evidence>
<keyword evidence="3 8" id="KW-0547">Nucleotide-binding</keyword>